<protein>
    <submittedName>
        <fullName evidence="2">Uncharacterized protein</fullName>
    </submittedName>
</protein>
<reference evidence="2 3" key="2">
    <citation type="journal article" date="2012" name="J. Bacteriol.">
        <title>Genome Sequence of Edwardsiella ictaluri 93-146, a Strain Associated with a Natural Channel Catfish Outbreak of Enteric Septicemia of Catfish.</title>
        <authorList>
            <person name="Williams M.L."/>
            <person name="Gillaspy A.F."/>
            <person name="Dyer D.W."/>
            <person name="Thune R.L."/>
            <person name="Waldbieser G.C."/>
            <person name="Schuster S.C."/>
            <person name="Gipson J."/>
            <person name="Zaitshik J."/>
            <person name="Landry C."/>
            <person name="Banes M.M."/>
            <person name="Lawrence M.L."/>
        </authorList>
    </citation>
    <scope>NUCLEOTIDE SEQUENCE [LARGE SCALE GENOMIC DNA]</scope>
    <source>
        <strain evidence="2 3">93-146</strain>
    </source>
</reference>
<organism evidence="2 3">
    <name type="scientific">Edwardsiella ictaluri (strain 93-146)</name>
    <dbReference type="NCBI Taxonomy" id="634503"/>
    <lineage>
        <taxon>Bacteria</taxon>
        <taxon>Pseudomonadati</taxon>
        <taxon>Pseudomonadota</taxon>
        <taxon>Gammaproteobacteria</taxon>
        <taxon>Enterobacterales</taxon>
        <taxon>Hafniaceae</taxon>
        <taxon>Edwardsiella</taxon>
    </lineage>
</organism>
<feature type="transmembrane region" description="Helical" evidence="1">
    <location>
        <begin position="44"/>
        <end position="62"/>
    </location>
</feature>
<evidence type="ECO:0000313" key="3">
    <source>
        <dbReference type="Proteomes" id="UP000001485"/>
    </source>
</evidence>
<keyword evidence="1" id="KW-1133">Transmembrane helix</keyword>
<dbReference type="HOGENOM" id="CLU_2492916_0_0_6"/>
<evidence type="ECO:0000256" key="1">
    <source>
        <dbReference type="SAM" id="Phobius"/>
    </source>
</evidence>
<name>C5BAH9_EDWI9</name>
<keyword evidence="1" id="KW-0472">Membrane</keyword>
<dbReference type="Proteomes" id="UP000001485">
    <property type="component" value="Chromosome"/>
</dbReference>
<accession>C5BAH9</accession>
<dbReference type="EMBL" id="CP001600">
    <property type="protein sequence ID" value="ACR69949.1"/>
    <property type="molecule type" value="Genomic_DNA"/>
</dbReference>
<sequence length="86" mass="9608">MRVYPRDEGPLSQVQSQIRADIPAQRQHHQHSRLTFILTPHEDLKSHGLAALIATGLIGLYLSTMPGYRGILLVQTLFGVTCDMLN</sequence>
<gene>
    <name evidence="2" type="ordered locus">NT01EI_2782</name>
</gene>
<reference evidence="3" key="1">
    <citation type="submission" date="2009-03" db="EMBL/GenBank/DDBJ databases">
        <title>Complete genome sequence of Edwardsiella ictaluri 93-146.</title>
        <authorList>
            <person name="Williams M.L."/>
            <person name="Gillaspy A.F."/>
            <person name="Dyer D.W."/>
            <person name="Thune R.L."/>
            <person name="Waldbieser G.C."/>
            <person name="Schuster S.C."/>
            <person name="Gipson J."/>
            <person name="Zaitshik J."/>
            <person name="Landry C."/>
            <person name="Lawrence M.L."/>
        </authorList>
    </citation>
    <scope>NUCLEOTIDE SEQUENCE [LARGE SCALE GENOMIC DNA]</scope>
    <source>
        <strain evidence="3">93-146</strain>
    </source>
</reference>
<proteinExistence type="predicted"/>
<evidence type="ECO:0000313" key="2">
    <source>
        <dbReference type="EMBL" id="ACR69949.1"/>
    </source>
</evidence>
<keyword evidence="1" id="KW-0812">Transmembrane</keyword>
<dbReference type="PATRIC" id="fig|634503.3.peg.2489"/>
<dbReference type="KEGG" id="eic:NT01EI_2782"/>
<dbReference type="AlphaFoldDB" id="C5BAH9"/>